<keyword evidence="4" id="KW-1015">Disulfide bond</keyword>
<evidence type="ECO:0008006" key="9">
    <source>
        <dbReference type="Google" id="ProtNLM"/>
    </source>
</evidence>
<keyword evidence="3" id="KW-0964">Secreted</keyword>
<evidence type="ECO:0000313" key="8">
    <source>
        <dbReference type="Proteomes" id="UP000694580"/>
    </source>
</evidence>
<dbReference type="AlphaFoldDB" id="A0AAY3ZYZ6"/>
<dbReference type="GO" id="GO:0007186">
    <property type="term" value="P:G protein-coupled receptor signaling pathway"/>
    <property type="evidence" value="ECO:0007669"/>
    <property type="project" value="InterPro"/>
</dbReference>
<proteinExistence type="inferred from homology"/>
<dbReference type="GO" id="GO:0009267">
    <property type="term" value="P:cellular response to starvation"/>
    <property type="evidence" value="ECO:0007669"/>
    <property type="project" value="InterPro"/>
</dbReference>
<name>A0AAY3ZYZ6_9TELE</name>
<evidence type="ECO:0000256" key="1">
    <source>
        <dbReference type="ARBA" id="ARBA00004613"/>
    </source>
</evidence>
<keyword evidence="6" id="KW-0812">Transmembrane</keyword>
<dbReference type="InterPro" id="IPR009106">
    <property type="entry name" value="CART"/>
</dbReference>
<dbReference type="PANTHER" id="PTHR16655">
    <property type="entry name" value="COCAINE AND AMPHETAMINE REGULATED TRANSCRIPT PROTEIN"/>
    <property type="match status" value="1"/>
</dbReference>
<dbReference type="SUPFAM" id="SSF64546">
    <property type="entry name" value="Satiety factor CART (cocaine and amphetamine regulated transcript)"/>
    <property type="match status" value="1"/>
</dbReference>
<dbReference type="PANTHER" id="PTHR16655:SF4">
    <property type="entry name" value="COCAINE- AND AMPHETAMINE-REGULATED TRANSCRIPT PROTEIN"/>
    <property type="match status" value="1"/>
</dbReference>
<evidence type="ECO:0000256" key="4">
    <source>
        <dbReference type="ARBA" id="ARBA00023157"/>
    </source>
</evidence>
<dbReference type="GO" id="GO:0043410">
    <property type="term" value="P:positive regulation of MAPK cascade"/>
    <property type="evidence" value="ECO:0007669"/>
    <property type="project" value="InterPro"/>
</dbReference>
<reference evidence="7" key="3">
    <citation type="submission" date="2025-09" db="UniProtKB">
        <authorList>
            <consortium name="Ensembl"/>
        </authorList>
    </citation>
    <scope>IDENTIFICATION</scope>
</reference>
<dbReference type="Pfam" id="PF06373">
    <property type="entry name" value="CART"/>
    <property type="match status" value="1"/>
</dbReference>
<comment type="subcellular location">
    <subcellularLocation>
        <location evidence="1">Secreted</location>
    </subcellularLocation>
</comment>
<evidence type="ECO:0000256" key="5">
    <source>
        <dbReference type="SAM" id="Coils"/>
    </source>
</evidence>
<keyword evidence="6" id="KW-1133">Transmembrane helix</keyword>
<dbReference type="GO" id="GO:0008343">
    <property type="term" value="P:adult feeding behavior"/>
    <property type="evidence" value="ECO:0007669"/>
    <property type="project" value="InterPro"/>
</dbReference>
<keyword evidence="6" id="KW-0472">Membrane</keyword>
<reference evidence="7 8" key="1">
    <citation type="submission" date="2020-06" db="EMBL/GenBank/DDBJ databases">
        <authorList>
            <consortium name="Wellcome Sanger Institute Data Sharing"/>
        </authorList>
    </citation>
    <scope>NUCLEOTIDE SEQUENCE [LARGE SCALE GENOMIC DNA]</scope>
</reference>
<dbReference type="InterPro" id="IPR036722">
    <property type="entry name" value="CART_C_sf"/>
</dbReference>
<feature type="transmembrane region" description="Helical" evidence="6">
    <location>
        <begin position="21"/>
        <end position="44"/>
    </location>
</feature>
<protein>
    <recommendedName>
        <fullName evidence="9">Cocaine- and amphetamine-regulated transcript protein</fullName>
    </recommendedName>
</protein>
<dbReference type="GO" id="GO:0032099">
    <property type="term" value="P:negative regulation of appetite"/>
    <property type="evidence" value="ECO:0007669"/>
    <property type="project" value="InterPro"/>
</dbReference>
<feature type="coiled-coil region" evidence="5">
    <location>
        <begin position="62"/>
        <end position="89"/>
    </location>
</feature>
<evidence type="ECO:0000256" key="2">
    <source>
        <dbReference type="ARBA" id="ARBA00005294"/>
    </source>
</evidence>
<dbReference type="GO" id="GO:0005184">
    <property type="term" value="F:neuropeptide hormone activity"/>
    <property type="evidence" value="ECO:0007669"/>
    <property type="project" value="InterPro"/>
</dbReference>
<keyword evidence="5" id="KW-0175">Coiled coil</keyword>
<dbReference type="Gene3D" id="4.10.40.30">
    <property type="entry name" value="CART, C-terminal domain"/>
    <property type="match status" value="1"/>
</dbReference>
<dbReference type="Proteomes" id="UP000694580">
    <property type="component" value="Chromosome 4"/>
</dbReference>
<gene>
    <name evidence="7" type="primary">CARTPT</name>
</gene>
<reference evidence="7" key="2">
    <citation type="submission" date="2025-08" db="UniProtKB">
        <authorList>
            <consortium name="Ensembl"/>
        </authorList>
    </citation>
    <scope>IDENTIFICATION</scope>
</reference>
<dbReference type="GeneTree" id="ENSGT00390000018319"/>
<sequence>MHQRRLLLSDHTRFSAATGQIFRTMVSVWIILVGVTFTVSLMVATCHDDLLDTRSLDVGFKTQEEKDLIEALQEVLEKLKNKQIRLLGELFLFVLQCDAGEQCAIRKGARVGKLCGCPPGMACDLFILKCL</sequence>
<dbReference type="GO" id="GO:0005615">
    <property type="term" value="C:extracellular space"/>
    <property type="evidence" value="ECO:0007669"/>
    <property type="project" value="InterPro"/>
</dbReference>
<dbReference type="Ensembl" id="ENSDCDT00010001800.1">
    <property type="protein sequence ID" value="ENSDCDP00010001729.1"/>
    <property type="gene ID" value="ENSDCDG00010000889.1"/>
</dbReference>
<evidence type="ECO:0000313" key="7">
    <source>
        <dbReference type="Ensembl" id="ENSDCDP00010001729.1"/>
    </source>
</evidence>
<comment type="similarity">
    <text evidence="2">Belongs to the CART family.</text>
</comment>
<evidence type="ECO:0000256" key="3">
    <source>
        <dbReference type="ARBA" id="ARBA00022525"/>
    </source>
</evidence>
<organism evidence="7 8">
    <name type="scientific">Denticeps clupeoides</name>
    <name type="common">denticle herring</name>
    <dbReference type="NCBI Taxonomy" id="299321"/>
    <lineage>
        <taxon>Eukaryota</taxon>
        <taxon>Metazoa</taxon>
        <taxon>Chordata</taxon>
        <taxon>Craniata</taxon>
        <taxon>Vertebrata</taxon>
        <taxon>Euteleostomi</taxon>
        <taxon>Actinopterygii</taxon>
        <taxon>Neopterygii</taxon>
        <taxon>Teleostei</taxon>
        <taxon>Clupei</taxon>
        <taxon>Clupeiformes</taxon>
        <taxon>Denticipitoidei</taxon>
        <taxon>Denticipitidae</taxon>
        <taxon>Denticeps</taxon>
    </lineage>
</organism>
<evidence type="ECO:0000256" key="6">
    <source>
        <dbReference type="SAM" id="Phobius"/>
    </source>
</evidence>
<accession>A0AAY3ZYZ6</accession>
<keyword evidence="8" id="KW-1185">Reference proteome</keyword>